<dbReference type="PANTHER" id="PTHR35282">
    <property type="entry name" value="F5D14.24 PROTEIN"/>
    <property type="match status" value="1"/>
</dbReference>
<accession>A0A6J5U1M9</accession>
<dbReference type="AlphaFoldDB" id="A0A6J5U1M9"/>
<gene>
    <name evidence="1" type="ORF">CURHAP_LOCUS14780</name>
</gene>
<dbReference type="Pfam" id="PF21737">
    <property type="entry name" value="DUF6865"/>
    <property type="match status" value="1"/>
</dbReference>
<reference evidence="1 2" key="1">
    <citation type="submission" date="2020-05" db="EMBL/GenBank/DDBJ databases">
        <authorList>
            <person name="Campoy J."/>
            <person name="Schneeberger K."/>
            <person name="Spophaly S."/>
        </authorList>
    </citation>
    <scope>NUCLEOTIDE SEQUENCE [LARGE SCALE GENOMIC DNA]</scope>
    <source>
        <strain evidence="1">PruArmRojPasFocal</strain>
    </source>
</reference>
<evidence type="ECO:0000313" key="2">
    <source>
        <dbReference type="Proteomes" id="UP000507222"/>
    </source>
</evidence>
<sequence length="92" mass="9984">MHADQEIRHFMDKARLGNGAPEEVTRESLIAISYPEPEKVITSNLSSGNLNGGKLNGEALVKTIVSDGEDKFRSELISISYQSPEVGSLPVN</sequence>
<protein>
    <submittedName>
        <fullName evidence="1">Uncharacterized protein</fullName>
    </submittedName>
</protein>
<evidence type="ECO:0000313" key="1">
    <source>
        <dbReference type="EMBL" id="CAB4269314.1"/>
    </source>
</evidence>
<dbReference type="EMBL" id="CAEKDK010000002">
    <property type="protein sequence ID" value="CAB4269314.1"/>
    <property type="molecule type" value="Genomic_DNA"/>
</dbReference>
<dbReference type="Proteomes" id="UP000507222">
    <property type="component" value="Unassembled WGS sequence"/>
</dbReference>
<name>A0A6J5U1M9_PRUAR</name>
<dbReference type="PANTHER" id="PTHR35282:SF2">
    <property type="entry name" value="F5D14.24 PROTEIN"/>
    <property type="match status" value="1"/>
</dbReference>
<proteinExistence type="predicted"/>
<dbReference type="InterPro" id="IPR049198">
    <property type="entry name" value="DUF6865"/>
</dbReference>
<organism evidence="1 2">
    <name type="scientific">Prunus armeniaca</name>
    <name type="common">Apricot</name>
    <name type="synonym">Armeniaca vulgaris</name>
    <dbReference type="NCBI Taxonomy" id="36596"/>
    <lineage>
        <taxon>Eukaryota</taxon>
        <taxon>Viridiplantae</taxon>
        <taxon>Streptophyta</taxon>
        <taxon>Embryophyta</taxon>
        <taxon>Tracheophyta</taxon>
        <taxon>Spermatophyta</taxon>
        <taxon>Magnoliopsida</taxon>
        <taxon>eudicotyledons</taxon>
        <taxon>Gunneridae</taxon>
        <taxon>Pentapetalae</taxon>
        <taxon>rosids</taxon>
        <taxon>fabids</taxon>
        <taxon>Rosales</taxon>
        <taxon>Rosaceae</taxon>
        <taxon>Amygdaloideae</taxon>
        <taxon>Amygdaleae</taxon>
        <taxon>Prunus</taxon>
    </lineage>
</organism>